<protein>
    <recommendedName>
        <fullName evidence="10">CoxI translation protein CYA5</fullName>
    </recommendedName>
</protein>
<feature type="region of interest" description="Disordered" evidence="7">
    <location>
        <begin position="1254"/>
        <end position="1309"/>
    </location>
</feature>
<dbReference type="Pfam" id="PF01535">
    <property type="entry name" value="PPR"/>
    <property type="match status" value="1"/>
</dbReference>
<evidence type="ECO:0000256" key="5">
    <source>
        <dbReference type="PROSITE-ProRule" id="PRU00708"/>
    </source>
</evidence>
<evidence type="ECO:0000313" key="8">
    <source>
        <dbReference type="EMBL" id="KAK4462776.1"/>
    </source>
</evidence>
<evidence type="ECO:0000313" key="9">
    <source>
        <dbReference type="Proteomes" id="UP001321749"/>
    </source>
</evidence>
<organism evidence="8 9">
    <name type="scientific">Cladorrhinum samala</name>
    <dbReference type="NCBI Taxonomy" id="585594"/>
    <lineage>
        <taxon>Eukaryota</taxon>
        <taxon>Fungi</taxon>
        <taxon>Dikarya</taxon>
        <taxon>Ascomycota</taxon>
        <taxon>Pezizomycotina</taxon>
        <taxon>Sordariomycetes</taxon>
        <taxon>Sordariomycetidae</taxon>
        <taxon>Sordariales</taxon>
        <taxon>Podosporaceae</taxon>
        <taxon>Cladorrhinum</taxon>
    </lineage>
</organism>
<keyword evidence="6" id="KW-0175">Coiled coil</keyword>
<feature type="coiled-coil region" evidence="6">
    <location>
        <begin position="1192"/>
        <end position="1243"/>
    </location>
</feature>
<feature type="compositionally biased region" description="Basic residues" evidence="7">
    <location>
        <begin position="1265"/>
        <end position="1277"/>
    </location>
</feature>
<evidence type="ECO:0000256" key="4">
    <source>
        <dbReference type="ARBA" id="ARBA00044511"/>
    </source>
</evidence>
<gene>
    <name evidence="8" type="ORF">QBC42DRAFT_267010</name>
</gene>
<evidence type="ECO:0000256" key="2">
    <source>
        <dbReference type="ARBA" id="ARBA00022737"/>
    </source>
</evidence>
<dbReference type="PROSITE" id="PS51375">
    <property type="entry name" value="PPR"/>
    <property type="match status" value="1"/>
</dbReference>
<dbReference type="EMBL" id="MU864967">
    <property type="protein sequence ID" value="KAK4462776.1"/>
    <property type="molecule type" value="Genomic_DNA"/>
</dbReference>
<evidence type="ECO:0008006" key="10">
    <source>
        <dbReference type="Google" id="ProtNLM"/>
    </source>
</evidence>
<dbReference type="Gene3D" id="1.25.40.10">
    <property type="entry name" value="Tetratricopeptide repeat domain"/>
    <property type="match status" value="3"/>
</dbReference>
<reference evidence="8" key="2">
    <citation type="submission" date="2023-06" db="EMBL/GenBank/DDBJ databases">
        <authorList>
            <consortium name="Lawrence Berkeley National Laboratory"/>
            <person name="Mondo S.J."/>
            <person name="Hensen N."/>
            <person name="Bonometti L."/>
            <person name="Westerberg I."/>
            <person name="Brannstrom I.O."/>
            <person name="Guillou S."/>
            <person name="Cros-Aarteil S."/>
            <person name="Calhoun S."/>
            <person name="Haridas S."/>
            <person name="Kuo A."/>
            <person name="Pangilinan J."/>
            <person name="Riley R."/>
            <person name="Labutti K."/>
            <person name="Andreopoulos B."/>
            <person name="Lipzen A."/>
            <person name="Chen C."/>
            <person name="Yanf M."/>
            <person name="Daum C."/>
            <person name="Ng V."/>
            <person name="Clum A."/>
            <person name="Steindorff A."/>
            <person name="Ohm R."/>
            <person name="Martin F."/>
            <person name="Silar P."/>
            <person name="Natvig D."/>
            <person name="Lalanne C."/>
            <person name="Gautier V."/>
            <person name="Ament-Velasquez S.L."/>
            <person name="Kruys A."/>
            <person name="Hutchinson M.I."/>
            <person name="Powell A.J."/>
            <person name="Barry K."/>
            <person name="Miller A.N."/>
            <person name="Grigoriev I.V."/>
            <person name="Debuchy R."/>
            <person name="Gladieux P."/>
            <person name="Thoren M.H."/>
            <person name="Johannesson H."/>
        </authorList>
    </citation>
    <scope>NUCLEOTIDE SEQUENCE</scope>
    <source>
        <strain evidence="8">PSN324</strain>
    </source>
</reference>
<feature type="compositionally biased region" description="Acidic residues" evidence="7">
    <location>
        <begin position="1283"/>
        <end position="1294"/>
    </location>
</feature>
<feature type="region of interest" description="Disordered" evidence="7">
    <location>
        <begin position="335"/>
        <end position="378"/>
    </location>
</feature>
<sequence length="1309" mass="151675">MLERTASSIEPCSLSLQRVLPSTRACLHSRRQLHTAFWNHGAHEFDLLAACQVLMRMSGPEAPKAPRMPPKPKKESPTMMASAFLLDFLYPNGSATLIRRLYPTLSGRIETMARARKPTSRHYMSSTPDRSELPNEADTLQDGRAEGLMGREAAGYAAVEEYPVAEAFREGFEETFEEAPKSEVFSTPEAALKTFLASSHTLSHDKIWSEYNKLDPESMRAYRTEVMIVLGVSNRPIEAWRVNELFLQYEIHEWTEEVVYAAVKAELTLQNVSSALAIFETGLRRRGFGNALDLLAAYGFTNSAWDVVIEAWTRYERILKPSLSEATWITLKDDPDFSTDHDLPQTEEGQIKEEEEVVDPEELTQPLETPGPPPDNGSILTFAKLSEVPNFASQMQAFLSSKSSDISTLSAKAEDGQRRVEARSFLTFVAKNSLHLFQANDAVHILEALKDMGMYEFYIALCAQDGHKRMAANLYQSYRKLAADDRERAQSSKKKKKRVMRDSVLRLMMDVLYPKSARALEQLQQDWYTYYNRLDRRAYLKFMNFYASRGDVGSIMRLVKEFEKYCDPSVQQDTKFVVTLMNAHAVRGDADSAQRVMDEWVEKVGKEPELLKMNILLNAYTREGSYDAAIDLFSKIYESQQADEYTYTTMMKMAAWRGDLQFNLELFEMAKSSGIEPKTNMMMTILEAYCQNDRYAEAERLCVKLTKDKQITGDYVYLWNVLLRYSAKQRDLTTVNRLLETMTTLKITYNQDTYGHLLLALLYTRQSHHALHLLRLAQKEGGFEPTAGHYALLMSVFIHTGESHVVRNILKLMDSLQYRRSALCMTKAIDALGRWRELPEQRRNGRDGQSYLKEALRQFYAVLDQEKKGSPDDRLAMTNLYSKILFVLTQMRKFTTINEIIELHNNRYPQRSTPETVPLKLLHNIMLADFYEKKYDQVKSTWRLVLERTEMRAQPVLRPIGDDGTPVTQPKVMYSQRFRLCDPLKTMQRLYLELDDADGLIELIATVRHKGFDLDSKNWNYHIQALARLKRWRHAFLLCEEKLMPQWLGWYWYRYKNTPEEYRLPLEVRRLGSHPHHPRPISHTLIILAKEYMELEQMALWSREAAREFEFIKAKCPMVTRAVTTMERTGSQLEYDILGGEEPGEQPIMDDVIMDASGQRQPSNAKLWNKEGHLVADPLWKRPRVGGHSLEEKEMKRKLKAARRVEQRVKEEEYRAWQEQSMKEENERREAAMEARRKRSEQMHDYWRDVWGDEGFLTGEDLPRTKHSRSRKDRGKGKRETAGGEEENEDEDVEAALKAMLNEEDGRKK</sequence>
<feature type="repeat" description="PPR" evidence="5">
    <location>
        <begin position="643"/>
        <end position="677"/>
    </location>
</feature>
<feature type="compositionally biased region" description="Basic and acidic residues" evidence="7">
    <location>
        <begin position="335"/>
        <end position="352"/>
    </location>
</feature>
<dbReference type="PANTHER" id="PTHR47936">
    <property type="entry name" value="PPR_LONG DOMAIN-CONTAINING PROTEIN"/>
    <property type="match status" value="1"/>
</dbReference>
<dbReference type="Proteomes" id="UP001321749">
    <property type="component" value="Unassembled WGS sequence"/>
</dbReference>
<evidence type="ECO:0000256" key="1">
    <source>
        <dbReference type="ARBA" id="ARBA00006192"/>
    </source>
</evidence>
<comment type="similarity">
    <text evidence="1">Belongs to the CCM1 family.</text>
</comment>
<keyword evidence="9" id="KW-1185">Reference proteome</keyword>
<proteinExistence type="inferred from homology"/>
<dbReference type="InterPro" id="IPR011990">
    <property type="entry name" value="TPR-like_helical_dom_sf"/>
</dbReference>
<accession>A0AAV9HQ40</accession>
<name>A0AAV9HQ40_9PEZI</name>
<dbReference type="PANTHER" id="PTHR47936:SF1">
    <property type="entry name" value="PENTATRICOPEPTIDE REPEAT-CONTAINING PROTEIN GUN1, CHLOROPLASTIC"/>
    <property type="match status" value="1"/>
</dbReference>
<feature type="region of interest" description="Disordered" evidence="7">
    <location>
        <begin position="116"/>
        <end position="136"/>
    </location>
</feature>
<comment type="subunit">
    <text evidence="4">Binds to mitochondrial small subunit 15S rRNA.</text>
</comment>
<dbReference type="Pfam" id="PF13812">
    <property type="entry name" value="PPR_3"/>
    <property type="match status" value="1"/>
</dbReference>
<evidence type="ECO:0000256" key="6">
    <source>
        <dbReference type="SAM" id="Coils"/>
    </source>
</evidence>
<evidence type="ECO:0000256" key="3">
    <source>
        <dbReference type="ARBA" id="ARBA00044493"/>
    </source>
</evidence>
<feature type="compositionally biased region" description="Acidic residues" evidence="7">
    <location>
        <begin position="353"/>
        <end position="362"/>
    </location>
</feature>
<comment type="caution">
    <text evidence="8">The sequence shown here is derived from an EMBL/GenBank/DDBJ whole genome shotgun (WGS) entry which is preliminary data.</text>
</comment>
<keyword evidence="2" id="KW-0677">Repeat</keyword>
<evidence type="ECO:0000256" key="7">
    <source>
        <dbReference type="SAM" id="MobiDB-lite"/>
    </source>
</evidence>
<comment type="function">
    <text evidence="3">Regulates mitochondrial small subunit maturation by controlling 15S rRNA 5'-end processing. Localizes to the 5' precursor of the 15S rRNA in a position that is subsequently occupied by mS47 in the mature yeast mtSSU. Uses structure and sequence-specific RNA recognition, binding to a single-stranded region of the precursor and specifically recognizing bases -6 to -1. The exchange of Ccm1 for mS47 is coupled to the irreversible removal of precursor rRNA that is accompanied by conformational changes of the mitoribosomal proteins uS5m and mS26. These conformational changes signal completion of 5'-end rRNA processing through protection of the mature 5'-end of the 15S rRNA and stabilization of mS47. The removal of the 5' precursor together with the dissociation of Ccm1 may be catalyzed by the 5'-3' exoribonuclease Pet127. Involved in the specific removal of group I introns in mitochondrial encoded transcripts.</text>
</comment>
<reference evidence="8" key="1">
    <citation type="journal article" date="2023" name="Mol. Phylogenet. Evol.">
        <title>Genome-scale phylogeny and comparative genomics of the fungal order Sordariales.</title>
        <authorList>
            <person name="Hensen N."/>
            <person name="Bonometti L."/>
            <person name="Westerberg I."/>
            <person name="Brannstrom I.O."/>
            <person name="Guillou S."/>
            <person name="Cros-Aarteil S."/>
            <person name="Calhoun S."/>
            <person name="Haridas S."/>
            <person name="Kuo A."/>
            <person name="Mondo S."/>
            <person name="Pangilinan J."/>
            <person name="Riley R."/>
            <person name="LaButti K."/>
            <person name="Andreopoulos B."/>
            <person name="Lipzen A."/>
            <person name="Chen C."/>
            <person name="Yan M."/>
            <person name="Daum C."/>
            <person name="Ng V."/>
            <person name="Clum A."/>
            <person name="Steindorff A."/>
            <person name="Ohm R.A."/>
            <person name="Martin F."/>
            <person name="Silar P."/>
            <person name="Natvig D.O."/>
            <person name="Lalanne C."/>
            <person name="Gautier V."/>
            <person name="Ament-Velasquez S.L."/>
            <person name="Kruys A."/>
            <person name="Hutchinson M.I."/>
            <person name="Powell A.J."/>
            <person name="Barry K."/>
            <person name="Miller A.N."/>
            <person name="Grigoriev I.V."/>
            <person name="Debuchy R."/>
            <person name="Gladieux P."/>
            <person name="Hiltunen Thoren M."/>
            <person name="Johannesson H."/>
        </authorList>
    </citation>
    <scope>NUCLEOTIDE SEQUENCE</scope>
    <source>
        <strain evidence="8">PSN324</strain>
    </source>
</reference>
<dbReference type="InterPro" id="IPR002885">
    <property type="entry name" value="PPR_rpt"/>
</dbReference>